<organism evidence="2 3">
    <name type="scientific">Vespula maculifrons</name>
    <name type="common">Eastern yellow jacket</name>
    <name type="synonym">Wasp</name>
    <dbReference type="NCBI Taxonomy" id="7453"/>
    <lineage>
        <taxon>Eukaryota</taxon>
        <taxon>Metazoa</taxon>
        <taxon>Ecdysozoa</taxon>
        <taxon>Arthropoda</taxon>
        <taxon>Hexapoda</taxon>
        <taxon>Insecta</taxon>
        <taxon>Pterygota</taxon>
        <taxon>Neoptera</taxon>
        <taxon>Endopterygota</taxon>
        <taxon>Hymenoptera</taxon>
        <taxon>Apocrita</taxon>
        <taxon>Aculeata</taxon>
        <taxon>Vespoidea</taxon>
        <taxon>Vespidae</taxon>
        <taxon>Vespinae</taxon>
        <taxon>Vespula</taxon>
    </lineage>
</organism>
<gene>
    <name evidence="2" type="ORF">V1477_000374</name>
</gene>
<comment type="caution">
    <text evidence="2">The sequence shown here is derived from an EMBL/GenBank/DDBJ whole genome shotgun (WGS) entry which is preliminary data.</text>
</comment>
<sequence length="106" mass="12204">MSSYLRVPCGENRNTFPSNESEPCRRDVTSSLPLFSAVRLFKGFFKESVKMTERCLSRKEEMADWETTMTTTTTTTTTMIRESLKGGDLDVLELDVYLETNKEEKE</sequence>
<dbReference type="EMBL" id="JAYRBN010000007">
    <property type="protein sequence ID" value="KAL2751216.1"/>
    <property type="molecule type" value="Genomic_DNA"/>
</dbReference>
<evidence type="ECO:0000256" key="1">
    <source>
        <dbReference type="SAM" id="MobiDB-lite"/>
    </source>
</evidence>
<accession>A0ABD2D1M8</accession>
<name>A0ABD2D1M8_VESMC</name>
<feature type="region of interest" description="Disordered" evidence="1">
    <location>
        <begin position="1"/>
        <end position="25"/>
    </location>
</feature>
<evidence type="ECO:0000313" key="2">
    <source>
        <dbReference type="EMBL" id="KAL2751216.1"/>
    </source>
</evidence>
<dbReference type="AlphaFoldDB" id="A0ABD2D1M8"/>
<feature type="compositionally biased region" description="Polar residues" evidence="1">
    <location>
        <begin position="12"/>
        <end position="21"/>
    </location>
</feature>
<keyword evidence="3" id="KW-1185">Reference proteome</keyword>
<dbReference type="Proteomes" id="UP001607303">
    <property type="component" value="Unassembled WGS sequence"/>
</dbReference>
<reference evidence="2 3" key="1">
    <citation type="journal article" date="2024" name="Ann. Entomol. Soc. Am.">
        <title>Genomic analyses of the southern and eastern yellowjacket wasps (Hymenoptera: Vespidae) reveal evolutionary signatures of social life.</title>
        <authorList>
            <person name="Catto M.A."/>
            <person name="Caine P.B."/>
            <person name="Orr S.E."/>
            <person name="Hunt B.G."/>
            <person name="Goodisman M.A.D."/>
        </authorList>
    </citation>
    <scope>NUCLEOTIDE SEQUENCE [LARGE SCALE GENOMIC DNA]</scope>
    <source>
        <strain evidence="2">232</strain>
        <tissue evidence="2">Head and thorax</tissue>
    </source>
</reference>
<evidence type="ECO:0000313" key="3">
    <source>
        <dbReference type="Proteomes" id="UP001607303"/>
    </source>
</evidence>
<proteinExistence type="predicted"/>
<protein>
    <submittedName>
        <fullName evidence="2">Uncharacterized protein</fullName>
    </submittedName>
</protein>